<evidence type="ECO:0000313" key="2">
    <source>
        <dbReference type="EMBL" id="EXA32301.1"/>
    </source>
</evidence>
<feature type="compositionally biased region" description="Polar residues" evidence="1">
    <location>
        <begin position="71"/>
        <end position="83"/>
    </location>
</feature>
<dbReference type="Proteomes" id="UP000030751">
    <property type="component" value="Unassembled WGS sequence"/>
</dbReference>
<feature type="compositionally biased region" description="Basic and acidic residues" evidence="1">
    <location>
        <begin position="34"/>
        <end position="51"/>
    </location>
</feature>
<organism evidence="2">
    <name type="scientific">Fusarium oxysporum f. sp. pisi HDV247</name>
    <dbReference type="NCBI Taxonomy" id="1080344"/>
    <lineage>
        <taxon>Eukaryota</taxon>
        <taxon>Fungi</taxon>
        <taxon>Dikarya</taxon>
        <taxon>Ascomycota</taxon>
        <taxon>Pezizomycotina</taxon>
        <taxon>Sordariomycetes</taxon>
        <taxon>Hypocreomycetidae</taxon>
        <taxon>Hypocreales</taxon>
        <taxon>Nectriaceae</taxon>
        <taxon>Fusarium</taxon>
        <taxon>Fusarium oxysporum species complex</taxon>
    </lineage>
</organism>
<gene>
    <name evidence="2" type="ORF">FOVG_16475</name>
</gene>
<accession>W9NNH1</accession>
<feature type="region of interest" description="Disordered" evidence="1">
    <location>
        <begin position="71"/>
        <end position="95"/>
    </location>
</feature>
<sequence>MNAEERKPPTNEKEATSTCITLINDATRVTREIKDSDEETNRAIPRTERSQDLYYSEPPNLAITTINSETYPRSNATTATNALNHGEPETQTEDPQMAIRTQTLGITRSGYETVPNYPVKFMEPDPES</sequence>
<protein>
    <submittedName>
        <fullName evidence="2">Uncharacterized protein</fullName>
    </submittedName>
</protein>
<name>W9NNH1_FUSOX</name>
<reference evidence="2" key="1">
    <citation type="submission" date="2011-10" db="EMBL/GenBank/DDBJ databases">
        <title>The Genome Sequence of Fusarium oxysporum HDV247.</title>
        <authorList>
            <consortium name="The Broad Institute Genome Sequencing Platform"/>
            <person name="Ma L.-J."/>
            <person name="Gale L.R."/>
            <person name="Schwartz D.C."/>
            <person name="Zhou S."/>
            <person name="Corby-Kistler H."/>
            <person name="Young S.K."/>
            <person name="Zeng Q."/>
            <person name="Gargeya S."/>
            <person name="Fitzgerald M."/>
            <person name="Haas B."/>
            <person name="Abouelleil A."/>
            <person name="Alvarado L."/>
            <person name="Arachchi H.M."/>
            <person name="Berlin A."/>
            <person name="Brown A."/>
            <person name="Chapman S.B."/>
            <person name="Chen Z."/>
            <person name="Dunbar C."/>
            <person name="Freedman E."/>
            <person name="Gearin G."/>
            <person name="Goldberg J."/>
            <person name="Griggs A."/>
            <person name="Gujja S."/>
            <person name="Heiman D."/>
            <person name="Howarth C."/>
            <person name="Larson L."/>
            <person name="Lui A."/>
            <person name="MacDonald P.J.P."/>
            <person name="Montmayeur A."/>
            <person name="Murphy C."/>
            <person name="Neiman D."/>
            <person name="Pearson M."/>
            <person name="Priest M."/>
            <person name="Roberts A."/>
            <person name="Saif S."/>
            <person name="Shea T."/>
            <person name="Shenoy N."/>
            <person name="Sisk P."/>
            <person name="Stolte C."/>
            <person name="Sykes S."/>
            <person name="Wortman J."/>
            <person name="Nusbaum C."/>
            <person name="Birren B."/>
        </authorList>
    </citation>
    <scope>NUCLEOTIDE SEQUENCE [LARGE SCALE GENOMIC DNA]</scope>
    <source>
        <strain evidence="2">HDV247</strain>
    </source>
</reference>
<dbReference type="HOGENOM" id="CLU_1959674_0_0_1"/>
<proteinExistence type="predicted"/>
<evidence type="ECO:0000256" key="1">
    <source>
        <dbReference type="SAM" id="MobiDB-lite"/>
    </source>
</evidence>
<dbReference type="AlphaFoldDB" id="W9NNH1"/>
<reference evidence="2" key="2">
    <citation type="submission" date="2012-05" db="EMBL/GenBank/DDBJ databases">
        <title>Annotation of the Genome Sequence of Fusarium oxysporum HDV247.</title>
        <authorList>
            <consortium name="The Broad Institute Genomics Platform"/>
            <person name="Ma L.-J."/>
            <person name="Corby-Kistler H."/>
            <person name="Broz K."/>
            <person name="Gale L.R."/>
            <person name="Jonkers W."/>
            <person name="O'Donnell K."/>
            <person name="Ploetz R."/>
            <person name="Steinberg C."/>
            <person name="Schwartz D.C."/>
            <person name="VanEtten H."/>
            <person name="Zhou S."/>
            <person name="Young S.K."/>
            <person name="Zeng Q."/>
            <person name="Gargeya S."/>
            <person name="Fitzgerald M."/>
            <person name="Abouelleil A."/>
            <person name="Alvarado L."/>
            <person name="Chapman S.B."/>
            <person name="Gainer-Dewar J."/>
            <person name="Goldberg J."/>
            <person name="Griggs A."/>
            <person name="Gujja S."/>
            <person name="Hansen M."/>
            <person name="Howarth C."/>
            <person name="Imamovic A."/>
            <person name="Ireland A."/>
            <person name="Larimer J."/>
            <person name="McCowan C."/>
            <person name="Murphy C."/>
            <person name="Pearson M."/>
            <person name="Poon T.W."/>
            <person name="Priest M."/>
            <person name="Roberts A."/>
            <person name="Saif S."/>
            <person name="Shea T."/>
            <person name="Sykes S."/>
            <person name="Wortman J."/>
            <person name="Nusbaum C."/>
            <person name="Birren B."/>
        </authorList>
    </citation>
    <scope>NUCLEOTIDE SEQUENCE</scope>
    <source>
        <strain evidence="2">HDV247</strain>
    </source>
</reference>
<feature type="region of interest" description="Disordered" evidence="1">
    <location>
        <begin position="34"/>
        <end position="56"/>
    </location>
</feature>
<dbReference type="EMBL" id="JH650997">
    <property type="protein sequence ID" value="EXA32301.1"/>
    <property type="molecule type" value="Genomic_DNA"/>
</dbReference>